<reference evidence="3" key="1">
    <citation type="journal article" date="2018" name="Nat. Microbiol.">
        <title>Leveraging single-cell genomics to expand the fungal tree of life.</title>
        <authorList>
            <person name="Ahrendt S.R."/>
            <person name="Quandt C.A."/>
            <person name="Ciobanu D."/>
            <person name="Clum A."/>
            <person name="Salamov A."/>
            <person name="Andreopoulos B."/>
            <person name="Cheng J.F."/>
            <person name="Woyke T."/>
            <person name="Pelin A."/>
            <person name="Henrissat B."/>
            <person name="Reynolds N.K."/>
            <person name="Benny G.L."/>
            <person name="Smith M.E."/>
            <person name="James T.Y."/>
            <person name="Grigoriev I.V."/>
        </authorList>
    </citation>
    <scope>NUCLEOTIDE SEQUENCE [LARGE SCALE GENOMIC DNA]</scope>
</reference>
<organism evidence="2 3">
    <name type="scientific">Blyttiomyces helicus</name>
    <dbReference type="NCBI Taxonomy" id="388810"/>
    <lineage>
        <taxon>Eukaryota</taxon>
        <taxon>Fungi</taxon>
        <taxon>Fungi incertae sedis</taxon>
        <taxon>Chytridiomycota</taxon>
        <taxon>Chytridiomycota incertae sedis</taxon>
        <taxon>Chytridiomycetes</taxon>
        <taxon>Chytridiomycetes incertae sedis</taxon>
        <taxon>Blyttiomyces</taxon>
    </lineage>
</organism>
<gene>
    <name evidence="2" type="ORF">BDK51DRAFT_47463</name>
</gene>
<name>A0A4P9WH87_9FUNG</name>
<evidence type="ECO:0000313" key="3">
    <source>
        <dbReference type="Proteomes" id="UP000269721"/>
    </source>
</evidence>
<feature type="compositionally biased region" description="Basic and acidic residues" evidence="1">
    <location>
        <begin position="21"/>
        <end position="52"/>
    </location>
</feature>
<feature type="region of interest" description="Disordered" evidence="1">
    <location>
        <begin position="21"/>
        <end position="81"/>
    </location>
</feature>
<proteinExistence type="predicted"/>
<sequence length="81" mass="9180">MPDSPTVRDTLKALVRRQDCEQKARKKLRPLENEEEKKSRLAKNAEEKEQLRRAFHPLPTGAAEGGQDGDPPEQEISEVCV</sequence>
<accession>A0A4P9WH87</accession>
<evidence type="ECO:0000256" key="1">
    <source>
        <dbReference type="SAM" id="MobiDB-lite"/>
    </source>
</evidence>
<feature type="compositionally biased region" description="Acidic residues" evidence="1">
    <location>
        <begin position="70"/>
        <end position="81"/>
    </location>
</feature>
<dbReference type="Proteomes" id="UP000269721">
    <property type="component" value="Unassembled WGS sequence"/>
</dbReference>
<keyword evidence="3" id="KW-1185">Reference proteome</keyword>
<dbReference type="AlphaFoldDB" id="A0A4P9WH87"/>
<protein>
    <submittedName>
        <fullName evidence="2">Uncharacterized protein</fullName>
    </submittedName>
</protein>
<dbReference type="EMBL" id="KZ995564">
    <property type="protein sequence ID" value="RKO90430.1"/>
    <property type="molecule type" value="Genomic_DNA"/>
</dbReference>
<evidence type="ECO:0000313" key="2">
    <source>
        <dbReference type="EMBL" id="RKO90430.1"/>
    </source>
</evidence>